<accession>A0AAE0M476</accession>
<evidence type="ECO:0000313" key="2">
    <source>
        <dbReference type="EMBL" id="KAK3318455.1"/>
    </source>
</evidence>
<reference evidence="2" key="2">
    <citation type="submission" date="2023-06" db="EMBL/GenBank/DDBJ databases">
        <authorList>
            <consortium name="Lawrence Berkeley National Laboratory"/>
            <person name="Haridas S."/>
            <person name="Hensen N."/>
            <person name="Bonometti L."/>
            <person name="Westerberg I."/>
            <person name="Brannstrom I.O."/>
            <person name="Guillou S."/>
            <person name="Cros-Aarteil S."/>
            <person name="Calhoun S."/>
            <person name="Kuo A."/>
            <person name="Mondo S."/>
            <person name="Pangilinan J."/>
            <person name="Riley R."/>
            <person name="Labutti K."/>
            <person name="Andreopoulos B."/>
            <person name="Lipzen A."/>
            <person name="Chen C."/>
            <person name="Yanf M."/>
            <person name="Daum C."/>
            <person name="Ng V."/>
            <person name="Clum A."/>
            <person name="Steindorff A."/>
            <person name="Ohm R."/>
            <person name="Martin F."/>
            <person name="Silar P."/>
            <person name="Natvig D."/>
            <person name="Lalanne C."/>
            <person name="Gautier V."/>
            <person name="Ament-Velasquez S.L."/>
            <person name="Kruys A."/>
            <person name="Hutchinson M.I."/>
            <person name="Powell A.J."/>
            <person name="Barry K."/>
            <person name="Miller A.N."/>
            <person name="Grigoriev I.V."/>
            <person name="Debuchy R."/>
            <person name="Gladieux P."/>
            <person name="Thoren M.H."/>
            <person name="Johannesson H."/>
        </authorList>
    </citation>
    <scope>NUCLEOTIDE SEQUENCE</scope>
    <source>
        <strain evidence="2">CBS 118394</strain>
    </source>
</reference>
<gene>
    <name evidence="2" type="ORF">B0H66DRAFT_622430</name>
</gene>
<protein>
    <submittedName>
        <fullName evidence="2">Uncharacterized protein</fullName>
    </submittedName>
</protein>
<dbReference type="Proteomes" id="UP001283341">
    <property type="component" value="Unassembled WGS sequence"/>
</dbReference>
<feature type="chain" id="PRO_5042205129" evidence="1">
    <location>
        <begin position="16"/>
        <end position="300"/>
    </location>
</feature>
<keyword evidence="3" id="KW-1185">Reference proteome</keyword>
<reference evidence="2" key="1">
    <citation type="journal article" date="2023" name="Mol. Phylogenet. Evol.">
        <title>Genome-scale phylogeny and comparative genomics of the fungal order Sordariales.</title>
        <authorList>
            <person name="Hensen N."/>
            <person name="Bonometti L."/>
            <person name="Westerberg I."/>
            <person name="Brannstrom I.O."/>
            <person name="Guillou S."/>
            <person name="Cros-Aarteil S."/>
            <person name="Calhoun S."/>
            <person name="Haridas S."/>
            <person name="Kuo A."/>
            <person name="Mondo S."/>
            <person name="Pangilinan J."/>
            <person name="Riley R."/>
            <person name="LaButti K."/>
            <person name="Andreopoulos B."/>
            <person name="Lipzen A."/>
            <person name="Chen C."/>
            <person name="Yan M."/>
            <person name="Daum C."/>
            <person name="Ng V."/>
            <person name="Clum A."/>
            <person name="Steindorff A."/>
            <person name="Ohm R.A."/>
            <person name="Martin F."/>
            <person name="Silar P."/>
            <person name="Natvig D.O."/>
            <person name="Lalanne C."/>
            <person name="Gautier V."/>
            <person name="Ament-Velasquez S.L."/>
            <person name="Kruys A."/>
            <person name="Hutchinson M.I."/>
            <person name="Powell A.J."/>
            <person name="Barry K."/>
            <person name="Miller A.N."/>
            <person name="Grigoriev I.V."/>
            <person name="Debuchy R."/>
            <person name="Gladieux P."/>
            <person name="Hiltunen Thoren M."/>
            <person name="Johannesson H."/>
        </authorList>
    </citation>
    <scope>NUCLEOTIDE SEQUENCE</scope>
    <source>
        <strain evidence="2">CBS 118394</strain>
    </source>
</reference>
<comment type="caution">
    <text evidence="2">The sequence shown here is derived from an EMBL/GenBank/DDBJ whole genome shotgun (WGS) entry which is preliminary data.</text>
</comment>
<evidence type="ECO:0000256" key="1">
    <source>
        <dbReference type="SAM" id="SignalP"/>
    </source>
</evidence>
<proteinExistence type="predicted"/>
<dbReference type="AlphaFoldDB" id="A0AAE0M476"/>
<evidence type="ECO:0000313" key="3">
    <source>
        <dbReference type="Proteomes" id="UP001283341"/>
    </source>
</evidence>
<feature type="signal peptide" evidence="1">
    <location>
        <begin position="1"/>
        <end position="15"/>
    </location>
</feature>
<organism evidence="2 3">
    <name type="scientific">Apodospora peruviana</name>
    <dbReference type="NCBI Taxonomy" id="516989"/>
    <lineage>
        <taxon>Eukaryota</taxon>
        <taxon>Fungi</taxon>
        <taxon>Dikarya</taxon>
        <taxon>Ascomycota</taxon>
        <taxon>Pezizomycotina</taxon>
        <taxon>Sordariomycetes</taxon>
        <taxon>Sordariomycetidae</taxon>
        <taxon>Sordariales</taxon>
        <taxon>Lasiosphaeriaceae</taxon>
        <taxon>Apodospora</taxon>
    </lineage>
</organism>
<name>A0AAE0M476_9PEZI</name>
<dbReference type="EMBL" id="JAUEDM010000004">
    <property type="protein sequence ID" value="KAK3318455.1"/>
    <property type="molecule type" value="Genomic_DNA"/>
</dbReference>
<sequence>MKGLSLLLSAGLVSAVRFRRQDIQSGIAGANILNGSVIANNSDIAGVNEQLDANINDNLDNLDNLNNNNINDNNVDKINNVTAELNQGGLNLDNLNIDGLDLNSIDLNNQDALAQGILAMLGGLCLNNALGLDNILNLGQDNELELFLELQQLIQLEQLGFLSGGGIRGLFNSGFLFGNFNLGIFKREVAEAKKIMRRTKLRRGSKAKRQGCTSLDSAPFVGSVDPAAFAAPSLDGLALPPVRAVDQAANAVVPEVAAATRAANAVSIAAAPEAAAATVVSAAAAASPAAVNSTPEAAAA</sequence>
<keyword evidence="1" id="KW-0732">Signal</keyword>